<evidence type="ECO:0000313" key="1">
    <source>
        <dbReference type="EMBL" id="QAY16170.1"/>
    </source>
</evidence>
<gene>
    <name evidence="1" type="primary">58</name>
    <name evidence="1" type="ORF">SEA_SONALI_58</name>
</gene>
<name>A0A411CQV8_9CAUD</name>
<proteinExistence type="predicted"/>
<dbReference type="Proteomes" id="UP000289206">
    <property type="component" value="Segment"/>
</dbReference>
<sequence>MTTKEPQMSADEYLVHTHNDDDIPGDALSVWRPILDGDRPTVQIDQSDGITASIRYEADSAPAIARAILQAAGLDASALA</sequence>
<dbReference type="GeneID" id="55011149"/>
<accession>A0A411CQV8</accession>
<dbReference type="KEGG" id="vg:55011149"/>
<dbReference type="EMBL" id="MK411746">
    <property type="protein sequence ID" value="QAY16170.1"/>
    <property type="molecule type" value="Genomic_DNA"/>
</dbReference>
<reference evidence="1 2" key="1">
    <citation type="submission" date="2019-01" db="EMBL/GenBank/DDBJ databases">
        <authorList>
            <person name="Adair T.L."/>
            <person name="Lucas L.G."/>
            <person name="Young A.M."/>
            <person name="Antrich S.C."/>
            <person name="Baird A.G."/>
            <person name="Dunn E.L."/>
            <person name="Fernandes B.I."/>
            <person name="Fraley E.G."/>
            <person name="Ghanem A.X."/>
            <person name="Gilbert M.G."/>
            <person name="Morris T.B."/>
            <person name="Nortch B.D."/>
            <person name="Overcash M.E."/>
            <person name="Pavleszek K.E."/>
            <person name="Pellegrini L.I.O."/>
            <person name="Pham L.T."/>
            <person name="Rule L.S."/>
            <person name="Schultz E.M."/>
            <person name="Smith J."/>
            <person name="Thong B.J."/>
            <person name="Turner H.A."/>
            <person name="Walker G."/>
            <person name="Whitaker Z.J."/>
            <person name="Wilsey R.N."/>
            <person name="Yanney R.L."/>
            <person name="Klyczek K."/>
            <person name="Garlena R.A."/>
            <person name="Russell D.A."/>
            <person name="Pope W.H."/>
            <person name="Jacobs-Sera D."/>
            <person name="Hatfull G.F."/>
        </authorList>
    </citation>
    <scope>NUCLEOTIDE SEQUENCE [LARGE SCALE GENOMIC DNA]</scope>
</reference>
<protein>
    <submittedName>
        <fullName evidence="1">Uncharacterized protein</fullName>
    </submittedName>
</protein>
<evidence type="ECO:0000313" key="2">
    <source>
        <dbReference type="Proteomes" id="UP000289206"/>
    </source>
</evidence>
<keyword evidence="2" id="KW-1185">Reference proteome</keyword>
<dbReference type="RefSeq" id="YP_009819731.1">
    <property type="nucleotide sequence ID" value="NC_048152.1"/>
</dbReference>
<organism evidence="1 2">
    <name type="scientific">Arthrobacter phage Sonali</name>
    <dbReference type="NCBI Taxonomy" id="2510495"/>
    <lineage>
        <taxon>Viruses</taxon>
        <taxon>Duplodnaviria</taxon>
        <taxon>Heunggongvirae</taxon>
        <taxon>Uroviricota</taxon>
        <taxon>Caudoviricetes</taxon>
        <taxon>Sonalivirus</taxon>
        <taxon>Sonalivirus sonali</taxon>
    </lineage>
</organism>